<organism evidence="4 5">
    <name type="scientific">Streptomyces himalayensis subsp. himalayensis</name>
    <dbReference type="NCBI Taxonomy" id="2756131"/>
    <lineage>
        <taxon>Bacteria</taxon>
        <taxon>Bacillati</taxon>
        <taxon>Actinomycetota</taxon>
        <taxon>Actinomycetes</taxon>
        <taxon>Kitasatosporales</taxon>
        <taxon>Streptomycetaceae</taxon>
        <taxon>Streptomyces</taxon>
        <taxon>Streptomyces himalayensis</taxon>
    </lineage>
</organism>
<dbReference type="GO" id="GO:0016853">
    <property type="term" value="F:isomerase activity"/>
    <property type="evidence" value="ECO:0007669"/>
    <property type="project" value="UniProtKB-KW"/>
</dbReference>
<dbReference type="SUPFAM" id="SSF51658">
    <property type="entry name" value="Xylose isomerase-like"/>
    <property type="match status" value="1"/>
</dbReference>
<feature type="region of interest" description="Disordered" evidence="1">
    <location>
        <begin position="287"/>
        <end position="307"/>
    </location>
</feature>
<evidence type="ECO:0000313" key="5">
    <source>
        <dbReference type="Proteomes" id="UP000545761"/>
    </source>
</evidence>
<feature type="chain" id="PRO_5030606422" evidence="2">
    <location>
        <begin position="38"/>
        <end position="320"/>
    </location>
</feature>
<protein>
    <submittedName>
        <fullName evidence="4">Sugar phosphate isomerase/epimerase</fullName>
    </submittedName>
</protein>
<accession>A0A7W0DIG5</accession>
<gene>
    <name evidence="4" type="ORF">H1D24_07455</name>
</gene>
<feature type="domain" description="Xylose isomerase-like TIM barrel" evidence="3">
    <location>
        <begin position="72"/>
        <end position="282"/>
    </location>
</feature>
<comment type="caution">
    <text evidence="4">The sequence shown here is derived from an EMBL/GenBank/DDBJ whole genome shotgun (WGS) entry which is preliminary data.</text>
</comment>
<feature type="signal peptide" evidence="2">
    <location>
        <begin position="1"/>
        <end position="37"/>
    </location>
</feature>
<dbReference type="Gene3D" id="3.20.20.150">
    <property type="entry name" value="Divalent-metal-dependent TIM barrel enzymes"/>
    <property type="match status" value="1"/>
</dbReference>
<evidence type="ECO:0000313" key="4">
    <source>
        <dbReference type="EMBL" id="MBA2945652.1"/>
    </source>
</evidence>
<dbReference type="Pfam" id="PF01261">
    <property type="entry name" value="AP_endonuc_2"/>
    <property type="match status" value="1"/>
</dbReference>
<name>A0A7W0DIG5_9ACTN</name>
<dbReference type="InterPro" id="IPR013022">
    <property type="entry name" value="Xyl_isomerase-like_TIM-brl"/>
</dbReference>
<dbReference type="EMBL" id="JACEHE010000003">
    <property type="protein sequence ID" value="MBA2945652.1"/>
    <property type="molecule type" value="Genomic_DNA"/>
</dbReference>
<dbReference type="PROSITE" id="PS51318">
    <property type="entry name" value="TAT"/>
    <property type="match status" value="1"/>
</dbReference>
<keyword evidence="2" id="KW-0732">Signal</keyword>
<dbReference type="Proteomes" id="UP000545761">
    <property type="component" value="Unassembled WGS sequence"/>
</dbReference>
<evidence type="ECO:0000259" key="3">
    <source>
        <dbReference type="Pfam" id="PF01261"/>
    </source>
</evidence>
<proteinExistence type="predicted"/>
<keyword evidence="4" id="KW-0413">Isomerase</keyword>
<dbReference type="PANTHER" id="PTHR12110:SF41">
    <property type="entry name" value="INOSOSE DEHYDRATASE"/>
    <property type="match status" value="1"/>
</dbReference>
<dbReference type="AlphaFoldDB" id="A0A7W0DIG5"/>
<dbReference type="InterPro" id="IPR006311">
    <property type="entry name" value="TAT_signal"/>
</dbReference>
<evidence type="ECO:0000256" key="1">
    <source>
        <dbReference type="SAM" id="MobiDB-lite"/>
    </source>
</evidence>
<dbReference type="InterPro" id="IPR036237">
    <property type="entry name" value="Xyl_isomerase-like_sf"/>
</dbReference>
<reference evidence="4 5" key="1">
    <citation type="submission" date="2020-07" db="EMBL/GenBank/DDBJ databases">
        <title>Streptomyces isolated from Indian soil.</title>
        <authorList>
            <person name="Mandal S."/>
            <person name="Maiti P.K."/>
        </authorList>
    </citation>
    <scope>NUCLEOTIDE SEQUENCE [LARGE SCALE GENOMIC DNA]</scope>
    <source>
        <strain evidence="4 5">PSKA28</strain>
    </source>
</reference>
<dbReference type="InterPro" id="IPR050312">
    <property type="entry name" value="IolE/XylAMocC-like"/>
</dbReference>
<evidence type="ECO:0000256" key="2">
    <source>
        <dbReference type="SAM" id="SignalP"/>
    </source>
</evidence>
<dbReference type="PANTHER" id="PTHR12110">
    <property type="entry name" value="HYDROXYPYRUVATE ISOMERASE"/>
    <property type="match status" value="1"/>
</dbReference>
<sequence length="320" mass="35200">MRERNLSRRGFLKRTAGATVAVSAATLAGSLPTAAFAETSTGNGRLIPQGKVGIQLYSVRDKVRDLGFRQVFEELSRIGYQEVEFAGYTSPAEPGITVEQLRGLLDDNGLRAAGSHRSLNDFRTNLQRELDHAEILGMPHVGTAQAPSNINTVAAYQAAAAEFNQWGEAASARGVKLYQHNHAGEFAFATDQPDARLYDVFLAETDPDHVFLEMDIYWAYVGQHRYPGFEPADYVAVHPHRYPLFHAKDGKANEANPNGYDIVEFGTGDIPFDEFYRKIGAKSAHHSMWEQDNAPSTQPNPPGSFGAAERSYQAIANLRG</sequence>